<protein>
    <recommendedName>
        <fullName evidence="2">Tubulin beta chain</fullName>
    </recommendedName>
    <alternativeName>
        <fullName evidence="7">Beta-tubulin</fullName>
    </alternativeName>
</protein>
<evidence type="ECO:0000256" key="5">
    <source>
        <dbReference type="ARBA" id="ARBA00022741"/>
    </source>
</evidence>
<dbReference type="SUPFAM" id="SSF52490">
    <property type="entry name" value="Tubulin nucleotide-binding domain-like"/>
    <property type="match status" value="1"/>
</dbReference>
<evidence type="ECO:0000256" key="8">
    <source>
        <dbReference type="SAM" id="Coils"/>
    </source>
</evidence>
<dbReference type="Gene3D" id="1.10.287.600">
    <property type="entry name" value="Helix hairpin bin"/>
    <property type="match status" value="1"/>
</dbReference>
<dbReference type="OrthoDB" id="419783at2759"/>
<evidence type="ECO:0000256" key="6">
    <source>
        <dbReference type="ARBA" id="ARBA00023134"/>
    </source>
</evidence>
<sequence length="784" mass="86948">MHTTKAVDSKPPGGPIDVSQLEYQTADKPPPTPFDKTDATVQFSNAPDSSTLQLPKTPLQLTDATPAAGKATPGNLEPRTSSPARVRGYRDEAAAPGGLFVDLSTKPGKKRVDPFAAAVVAAKRGEGLQTGDMTTTSTAFVGDGSPGARKTLSPRELQASKGIPFSSNNREIIHVQVGRAGNNISHEFWRDLVEEHHIYYQNFEKTVGTLHGKFCGNEADIYRLQQVGVFFDEASSGRYVPRSILVDLDKMFIDNLMTTDLGRLYRPENMFYTDEGSGNCYARAFHTSGPDICDAMTEGVRRMVEGCDCLQGVQFAHSLAGGTGSGLTSLMLNSMRDFFNRNSSLLGPILQTFTLFTSELASDILVEPYNAVLGFKDLIECCDQVFAFDNHALSNICQRTLNINVPRFQHMDDLVARVMSGITCNLRFPGILDADLRKMCTNLVPFPKTHFLITCTAPLSSMQKAAYRKYSILDLTQQMMQSENCVVDCDPLKVDTQEHWRTSRFLASFAAFRGKKERLATSEINDVLSTVPHNTVYDRHFPDWIPTCLSSCICTVPPAEKQFDLSVTYLTNCTAFQEVLERMREAWDKLYRAKAHLYIYEAEGMEVEEMKEAREALEDLLNRYRTYGGFPDRLEKDEATTDEQMDIIQSLDLAKEIYLPEAKSADIFMRSQVYTNVVGLSFALSPSAMRAHNERQQKVHGYGSGSRSPDQTGRRAQFLDLPDASLGGKPADISVSLTPQSRMSPQSRQSPGDSPDSGMGFTFTRNVGEGEAEFEKTGVHTFTH</sequence>
<dbReference type="GO" id="GO:0046872">
    <property type="term" value="F:metal ion binding"/>
    <property type="evidence" value="ECO:0007669"/>
    <property type="project" value="UniProtKB-KW"/>
</dbReference>
<dbReference type="PRINTS" id="PR01163">
    <property type="entry name" value="BETATUBULIN"/>
</dbReference>
<evidence type="ECO:0000259" key="11">
    <source>
        <dbReference type="SMART" id="SM00865"/>
    </source>
</evidence>
<feature type="region of interest" description="Disordered" evidence="9">
    <location>
        <begin position="1"/>
        <end position="85"/>
    </location>
</feature>
<dbReference type="GO" id="GO:0007017">
    <property type="term" value="P:microtubule-based process"/>
    <property type="evidence" value="ECO:0007669"/>
    <property type="project" value="InterPro"/>
</dbReference>
<evidence type="ECO:0000259" key="10">
    <source>
        <dbReference type="SMART" id="SM00864"/>
    </source>
</evidence>
<dbReference type="AlphaFoldDB" id="A0A0G4ED06"/>
<dbReference type="SUPFAM" id="SSF55307">
    <property type="entry name" value="Tubulin C-terminal domain-like"/>
    <property type="match status" value="1"/>
</dbReference>
<reference evidence="12 13" key="1">
    <citation type="submission" date="2014-11" db="EMBL/GenBank/DDBJ databases">
        <authorList>
            <person name="Zhu J."/>
            <person name="Qi W."/>
            <person name="Song R."/>
        </authorList>
    </citation>
    <scope>NUCLEOTIDE SEQUENCE [LARGE SCALE GENOMIC DNA]</scope>
</reference>
<feature type="compositionally biased region" description="Polar residues" evidence="9">
    <location>
        <begin position="41"/>
        <end position="50"/>
    </location>
</feature>
<feature type="compositionally biased region" description="Low complexity" evidence="9">
    <location>
        <begin position="51"/>
        <end position="62"/>
    </location>
</feature>
<dbReference type="GO" id="GO:0005525">
    <property type="term" value="F:GTP binding"/>
    <property type="evidence" value="ECO:0007669"/>
    <property type="project" value="UniProtKB-KW"/>
</dbReference>
<keyword evidence="8" id="KW-0175">Coiled coil</keyword>
<proteinExistence type="inferred from homology"/>
<evidence type="ECO:0000256" key="4">
    <source>
        <dbReference type="ARBA" id="ARBA00022723"/>
    </source>
</evidence>
<evidence type="ECO:0000313" key="12">
    <source>
        <dbReference type="EMBL" id="CEL93227.1"/>
    </source>
</evidence>
<dbReference type="InParanoid" id="A0A0G4ED06"/>
<evidence type="ECO:0000256" key="7">
    <source>
        <dbReference type="ARBA" id="ARBA00030446"/>
    </source>
</evidence>
<dbReference type="EMBL" id="CDMY01000149">
    <property type="protein sequence ID" value="CEL93227.1"/>
    <property type="molecule type" value="Genomic_DNA"/>
</dbReference>
<dbReference type="PRINTS" id="PR01161">
    <property type="entry name" value="TUBULIN"/>
</dbReference>
<feature type="region of interest" description="Disordered" evidence="9">
    <location>
        <begin position="691"/>
        <end position="784"/>
    </location>
</feature>
<keyword evidence="6" id="KW-0342">GTP-binding</keyword>
<evidence type="ECO:0000256" key="1">
    <source>
        <dbReference type="ARBA" id="ARBA00009636"/>
    </source>
</evidence>
<dbReference type="SMART" id="SM00865">
    <property type="entry name" value="Tubulin_C"/>
    <property type="match status" value="1"/>
</dbReference>
<feature type="compositionally biased region" description="Low complexity" evidence="9">
    <location>
        <begin position="739"/>
        <end position="751"/>
    </location>
</feature>
<evidence type="ECO:0000256" key="3">
    <source>
        <dbReference type="ARBA" id="ARBA00022701"/>
    </source>
</evidence>
<dbReference type="InterPro" id="IPR008280">
    <property type="entry name" value="Tub_FtsZ_C"/>
</dbReference>
<dbReference type="GO" id="GO:0003924">
    <property type="term" value="F:GTPase activity"/>
    <property type="evidence" value="ECO:0007669"/>
    <property type="project" value="InterPro"/>
</dbReference>
<dbReference type="VEuPathDB" id="CryptoDB:Vbra_6991"/>
<dbReference type="Gene3D" id="3.30.1330.20">
    <property type="entry name" value="Tubulin/FtsZ, C-terminal domain"/>
    <property type="match status" value="1"/>
</dbReference>
<feature type="domain" description="Tubulin/FtsZ GTPase" evidence="10">
    <location>
        <begin position="227"/>
        <end position="430"/>
    </location>
</feature>
<dbReference type="InterPro" id="IPR002453">
    <property type="entry name" value="Beta_tubulin"/>
</dbReference>
<dbReference type="CDD" id="cd02187">
    <property type="entry name" value="beta_tubulin"/>
    <property type="match status" value="1"/>
</dbReference>
<dbReference type="PhylomeDB" id="A0A0G4ED06"/>
<dbReference type="PANTHER" id="PTHR11588">
    <property type="entry name" value="TUBULIN"/>
    <property type="match status" value="1"/>
</dbReference>
<name>A0A0G4ED06_VITBC</name>
<dbReference type="GO" id="GO:0005200">
    <property type="term" value="F:structural constituent of cytoskeleton"/>
    <property type="evidence" value="ECO:0007669"/>
    <property type="project" value="InterPro"/>
</dbReference>
<evidence type="ECO:0000256" key="9">
    <source>
        <dbReference type="SAM" id="MobiDB-lite"/>
    </source>
</evidence>
<dbReference type="Pfam" id="PF03953">
    <property type="entry name" value="Tubulin_C"/>
    <property type="match status" value="1"/>
</dbReference>
<gene>
    <name evidence="12" type="ORF">Vbra_6991</name>
</gene>
<dbReference type="SMART" id="SM00864">
    <property type="entry name" value="Tubulin"/>
    <property type="match status" value="1"/>
</dbReference>
<feature type="region of interest" description="Disordered" evidence="9">
    <location>
        <begin position="130"/>
        <end position="151"/>
    </location>
</feature>
<dbReference type="Gene3D" id="3.40.50.1440">
    <property type="entry name" value="Tubulin/FtsZ, GTPase domain"/>
    <property type="match status" value="1"/>
</dbReference>
<feature type="coiled-coil region" evidence="8">
    <location>
        <begin position="600"/>
        <end position="627"/>
    </location>
</feature>
<feature type="domain" description="Tubulin/FtsZ 2-layer sandwich" evidence="11">
    <location>
        <begin position="432"/>
        <end position="585"/>
    </location>
</feature>
<dbReference type="InterPro" id="IPR017975">
    <property type="entry name" value="Tubulin_CS"/>
</dbReference>
<dbReference type="InterPro" id="IPR036525">
    <property type="entry name" value="Tubulin/FtsZ_GTPase_sf"/>
</dbReference>
<dbReference type="InterPro" id="IPR000217">
    <property type="entry name" value="Tubulin"/>
</dbReference>
<dbReference type="InterPro" id="IPR023123">
    <property type="entry name" value="Tubulin_C"/>
</dbReference>
<organism evidence="12 13">
    <name type="scientific">Vitrella brassicaformis (strain CCMP3155)</name>
    <dbReference type="NCBI Taxonomy" id="1169540"/>
    <lineage>
        <taxon>Eukaryota</taxon>
        <taxon>Sar</taxon>
        <taxon>Alveolata</taxon>
        <taxon>Colpodellida</taxon>
        <taxon>Vitrellaceae</taxon>
        <taxon>Vitrella</taxon>
    </lineage>
</organism>
<accession>A0A0G4ED06</accession>
<evidence type="ECO:0000313" key="13">
    <source>
        <dbReference type="Proteomes" id="UP000041254"/>
    </source>
</evidence>
<evidence type="ECO:0000256" key="2">
    <source>
        <dbReference type="ARBA" id="ARBA00013288"/>
    </source>
</evidence>
<dbReference type="Proteomes" id="UP000041254">
    <property type="component" value="Unassembled WGS sequence"/>
</dbReference>
<dbReference type="Pfam" id="PF00091">
    <property type="entry name" value="Tubulin"/>
    <property type="match status" value="1"/>
</dbReference>
<dbReference type="InterPro" id="IPR018316">
    <property type="entry name" value="Tubulin/FtsZ_2-layer-sand-dom"/>
</dbReference>
<dbReference type="InterPro" id="IPR003008">
    <property type="entry name" value="Tubulin_FtsZ_GTPase"/>
</dbReference>
<keyword evidence="13" id="KW-1185">Reference proteome</keyword>
<dbReference type="PROSITE" id="PS00227">
    <property type="entry name" value="TUBULIN"/>
    <property type="match status" value="1"/>
</dbReference>
<keyword evidence="5" id="KW-0547">Nucleotide-binding</keyword>
<dbReference type="STRING" id="1169540.A0A0G4ED06"/>
<keyword evidence="3" id="KW-0493">Microtubule</keyword>
<keyword evidence="4" id="KW-0479">Metal-binding</keyword>
<dbReference type="InterPro" id="IPR037103">
    <property type="entry name" value="Tubulin/FtsZ-like_C"/>
</dbReference>
<comment type="similarity">
    <text evidence="1">Belongs to the tubulin family.</text>
</comment>
<dbReference type="GO" id="GO:0005874">
    <property type="term" value="C:microtubule"/>
    <property type="evidence" value="ECO:0007669"/>
    <property type="project" value="UniProtKB-KW"/>
</dbReference>